<gene>
    <name evidence="4" type="ORF">CMV_019396</name>
</gene>
<dbReference type="Pfam" id="PF02212">
    <property type="entry name" value="GED"/>
    <property type="match status" value="1"/>
</dbReference>
<evidence type="ECO:0000313" key="5">
    <source>
        <dbReference type="Proteomes" id="UP000737018"/>
    </source>
</evidence>
<feature type="compositionally biased region" description="Low complexity" evidence="2">
    <location>
        <begin position="434"/>
        <end position="448"/>
    </location>
</feature>
<name>A0A8J4VMV3_9ROSI</name>
<evidence type="ECO:0000259" key="3">
    <source>
        <dbReference type="PROSITE" id="PS51388"/>
    </source>
</evidence>
<dbReference type="SMART" id="SM00302">
    <property type="entry name" value="GED"/>
    <property type="match status" value="1"/>
</dbReference>
<dbReference type="InterPro" id="IPR003130">
    <property type="entry name" value="GED"/>
</dbReference>
<evidence type="ECO:0000256" key="1">
    <source>
        <dbReference type="ARBA" id="ARBA00023175"/>
    </source>
</evidence>
<feature type="compositionally biased region" description="Low complexity" evidence="2">
    <location>
        <begin position="91"/>
        <end position="106"/>
    </location>
</feature>
<accession>A0A8J4VMV3</accession>
<dbReference type="Proteomes" id="UP000737018">
    <property type="component" value="Unassembled WGS sequence"/>
</dbReference>
<dbReference type="GO" id="GO:0008017">
    <property type="term" value="F:microtubule binding"/>
    <property type="evidence" value="ECO:0007669"/>
    <property type="project" value="TreeGrafter"/>
</dbReference>
<dbReference type="Gene3D" id="1.20.120.1240">
    <property type="entry name" value="Dynamin, middle domain"/>
    <property type="match status" value="1"/>
</dbReference>
<comment type="caution">
    <text evidence="4">The sequence shown here is derived from an EMBL/GenBank/DDBJ whole genome shotgun (WGS) entry which is preliminary data.</text>
</comment>
<evidence type="ECO:0000256" key="2">
    <source>
        <dbReference type="SAM" id="MobiDB-lite"/>
    </source>
</evidence>
<dbReference type="InterPro" id="IPR000375">
    <property type="entry name" value="Dynamin_stalk"/>
</dbReference>
<keyword evidence="5" id="KW-1185">Reference proteome</keyword>
<feature type="region of interest" description="Disordered" evidence="2">
    <location>
        <begin position="91"/>
        <end position="111"/>
    </location>
</feature>
<dbReference type="InterPro" id="IPR022812">
    <property type="entry name" value="Dynamin"/>
</dbReference>
<dbReference type="GO" id="GO:0003924">
    <property type="term" value="F:GTPase activity"/>
    <property type="evidence" value="ECO:0007669"/>
    <property type="project" value="InterPro"/>
</dbReference>
<dbReference type="GO" id="GO:0005525">
    <property type="term" value="F:GTP binding"/>
    <property type="evidence" value="ECO:0007669"/>
    <property type="project" value="InterPro"/>
</dbReference>
<dbReference type="EMBL" id="JRKL02003400">
    <property type="protein sequence ID" value="KAF3955379.1"/>
    <property type="molecule type" value="Genomic_DNA"/>
</dbReference>
<dbReference type="AlphaFoldDB" id="A0A8J4VMV3"/>
<reference evidence="4" key="1">
    <citation type="submission" date="2020-03" db="EMBL/GenBank/DDBJ databases">
        <title>Castanea mollissima Vanexum genome sequencing.</title>
        <authorList>
            <person name="Staton M."/>
        </authorList>
    </citation>
    <scope>NUCLEOTIDE SEQUENCE</scope>
    <source>
        <tissue evidence="4">Leaf</tissue>
    </source>
</reference>
<keyword evidence="1" id="KW-0505">Motor protein</keyword>
<dbReference type="GO" id="GO:0016020">
    <property type="term" value="C:membrane"/>
    <property type="evidence" value="ECO:0007669"/>
    <property type="project" value="TreeGrafter"/>
</dbReference>
<dbReference type="Pfam" id="PF01031">
    <property type="entry name" value="Dynamin_M"/>
    <property type="match status" value="1"/>
</dbReference>
<feature type="domain" description="GED" evidence="3">
    <location>
        <begin position="875"/>
        <end position="966"/>
    </location>
</feature>
<dbReference type="PANTHER" id="PTHR11566:SF84">
    <property type="entry name" value="DYNAMIN-RELATED PROTEIN 3A-LIKE"/>
    <property type="match status" value="1"/>
</dbReference>
<dbReference type="PROSITE" id="PS51388">
    <property type="entry name" value="GED"/>
    <property type="match status" value="1"/>
</dbReference>
<feature type="region of interest" description="Disordered" evidence="2">
    <location>
        <begin position="789"/>
        <end position="848"/>
    </location>
</feature>
<feature type="region of interest" description="Disordered" evidence="2">
    <location>
        <begin position="983"/>
        <end position="1005"/>
    </location>
</feature>
<protein>
    <recommendedName>
        <fullName evidence="3">GED domain-containing protein</fullName>
    </recommendedName>
</protein>
<sequence>MTTPPPPPSLPTTQPPFPSLCPSLPFPLDQPPPSLPGFFPSLFPSPFGFFTLPFHPPCPPYSSSLNIPPPSILPLQPQIWPRSVTTDSSLPLPNSLPLPTKSSPLSKGGSNGSFRIDSKTFSFSFVDGQADSYVIHERRRNFKSSVCLGRKGLEWIRSCFADIRDWVPGKEYMYKRYRENNKLFEFHGRSNKAGIFVEIAVYYGGARRGWIMVPASSNRSGWSLFSKELDRFLSGSNTAWVIGRISDEEAGAGAGPALTVGGGHFGKKSPKIRKQRNLRKFEFFRADSGNNVLKDGSGVTVSSINGRPTRDFKFEVSPVSLALRVTKTIGGKRLVNWVNHFSTQKTISSGPVLLTGHDKVLSHKACDSGPIFLTGQDKAQVDDPRGKAQNGLSFHRGVGVRSLHNQSVREVGEGSKPPMKPSALSVMPEGATAGLTPESTPGSSSEPLVPIPSRGLGTPVNETPAALRCSSAAVLLDSGKAVLPLDTFSDAEDSQDLAVCSPAVVCEAPIQMGASPILDHFPWVIQNRFSPLSELGNGVDEGVVEGVEHEGLWETSEVYDHSCGSGEKHHGVGEQGVILLNILTQYCEAFSSLVDGRSQEMSTKELSGGARVHYIFQSIFVKSLEEVDPCDDLSDDDIRTAIQNATGLRNTLFVPEVPFEVLIRRQIARLLDPSLQCLRFVYDELVKMSRACESTELQRFPFLRRRMDEVMGKFLRDGVKPAERMIVNLIEMEMDYINSSHPNFLGGSKAVEIAMQQLRSSQRNMDVEKVPTLEKGLNSRAVIPKSIVNGVLPNQGNRPPSNNERPVSSGGNTATRTWGISSIFGSKSSPGERQASRSLGETAHHVEQMPSMIQLREPPSILRPLEMTEHEAVVTNVTKLLLRSYYDIVRKNIQDLVPKAVMHFLVNHTKRELHSIFIQKLYRESLFEELLQEQEELAVKRKQTREMYLVLQQAIQAVEEVESVVLPQNSNLRVGTDTTTGLPRIPGFSSPLPSTNYNDSRSSYTSSFTNSKASRLFHSEEHSMSIN</sequence>
<feature type="region of interest" description="Disordered" evidence="2">
    <location>
        <begin position="1"/>
        <end position="24"/>
    </location>
</feature>
<proteinExistence type="predicted"/>
<organism evidence="4 5">
    <name type="scientific">Castanea mollissima</name>
    <name type="common">Chinese chestnut</name>
    <dbReference type="NCBI Taxonomy" id="60419"/>
    <lineage>
        <taxon>Eukaryota</taxon>
        <taxon>Viridiplantae</taxon>
        <taxon>Streptophyta</taxon>
        <taxon>Embryophyta</taxon>
        <taxon>Tracheophyta</taxon>
        <taxon>Spermatophyta</taxon>
        <taxon>Magnoliopsida</taxon>
        <taxon>eudicotyledons</taxon>
        <taxon>Gunneridae</taxon>
        <taxon>Pentapetalae</taxon>
        <taxon>rosids</taxon>
        <taxon>fabids</taxon>
        <taxon>Fagales</taxon>
        <taxon>Fagaceae</taxon>
        <taxon>Castanea</taxon>
    </lineage>
</organism>
<feature type="compositionally biased region" description="Polar residues" evidence="2">
    <location>
        <begin position="792"/>
        <end position="839"/>
    </location>
</feature>
<feature type="compositionally biased region" description="Low complexity" evidence="2">
    <location>
        <begin position="994"/>
        <end position="1005"/>
    </location>
</feature>
<feature type="region of interest" description="Disordered" evidence="2">
    <location>
        <begin position="403"/>
        <end position="450"/>
    </location>
</feature>
<evidence type="ECO:0000313" key="4">
    <source>
        <dbReference type="EMBL" id="KAF3955379.1"/>
    </source>
</evidence>
<dbReference type="GO" id="GO:0005874">
    <property type="term" value="C:microtubule"/>
    <property type="evidence" value="ECO:0007669"/>
    <property type="project" value="TreeGrafter"/>
</dbReference>
<dbReference type="GO" id="GO:0005737">
    <property type="term" value="C:cytoplasm"/>
    <property type="evidence" value="ECO:0007669"/>
    <property type="project" value="TreeGrafter"/>
</dbReference>
<dbReference type="InterPro" id="IPR020850">
    <property type="entry name" value="GED_dom"/>
</dbReference>
<dbReference type="OrthoDB" id="5061070at2759"/>
<dbReference type="PANTHER" id="PTHR11566">
    <property type="entry name" value="DYNAMIN"/>
    <property type="match status" value="1"/>
</dbReference>